<comment type="catalytic activity">
    <reaction evidence="8">
        <text>RNA(n) + a ribonucleoside 5'-triphosphate = RNA(n+1) + diphosphate</text>
        <dbReference type="Rhea" id="RHEA:21248"/>
        <dbReference type="Rhea" id="RHEA-COMP:14527"/>
        <dbReference type="Rhea" id="RHEA-COMP:17342"/>
        <dbReference type="ChEBI" id="CHEBI:33019"/>
        <dbReference type="ChEBI" id="CHEBI:61557"/>
        <dbReference type="ChEBI" id="CHEBI:140395"/>
        <dbReference type="EC" id="2.7.7.48"/>
    </reaction>
</comment>
<dbReference type="EC" id="2.7.7.48" evidence="2"/>
<evidence type="ECO:0000256" key="5">
    <source>
        <dbReference type="ARBA" id="ARBA00022695"/>
    </source>
</evidence>
<dbReference type="CDD" id="cd00590">
    <property type="entry name" value="RRM_SF"/>
    <property type="match status" value="1"/>
</dbReference>
<dbReference type="GO" id="GO:0003968">
    <property type="term" value="F:RNA-directed RNA polymerase activity"/>
    <property type="evidence" value="ECO:0007669"/>
    <property type="project" value="UniProtKB-KW"/>
</dbReference>
<proteinExistence type="inferred from homology"/>
<dbReference type="Proteomes" id="UP000054559">
    <property type="component" value="Unassembled WGS sequence"/>
</dbReference>
<feature type="compositionally biased region" description="Basic residues" evidence="9">
    <location>
        <begin position="176"/>
        <end position="187"/>
    </location>
</feature>
<accession>A0A0J8R9D7</accession>
<dbReference type="EMBL" id="DS268126">
    <property type="protein sequence ID" value="KMU81659.1"/>
    <property type="molecule type" value="Genomic_DNA"/>
</dbReference>
<feature type="region of interest" description="Disordered" evidence="9">
    <location>
        <begin position="1464"/>
        <end position="1490"/>
    </location>
</feature>
<feature type="compositionally biased region" description="Basic and acidic residues" evidence="9">
    <location>
        <begin position="188"/>
        <end position="199"/>
    </location>
</feature>
<dbReference type="InterPro" id="IPR057596">
    <property type="entry name" value="RDRP_core"/>
</dbReference>
<name>A0A0J8R9D7_COCIT</name>
<keyword evidence="5" id="KW-0548">Nucleotidyltransferase</keyword>
<dbReference type="Pfam" id="PF26253">
    <property type="entry name" value="RdRP_head"/>
    <property type="match status" value="1"/>
</dbReference>
<comment type="similarity">
    <text evidence="1">Belongs to the RdRP family.</text>
</comment>
<dbReference type="GO" id="GO:0031380">
    <property type="term" value="C:nuclear RNA-directed RNA polymerase complex"/>
    <property type="evidence" value="ECO:0007669"/>
    <property type="project" value="TreeGrafter"/>
</dbReference>
<reference evidence="13" key="1">
    <citation type="journal article" date="2010" name="Genome Res.">
        <title>Population genomic sequencing of Coccidioides fungi reveals recent hybridization and transposon control.</title>
        <authorList>
            <person name="Neafsey D.E."/>
            <person name="Barker B.M."/>
            <person name="Sharpton T.J."/>
            <person name="Stajich J.E."/>
            <person name="Park D.J."/>
            <person name="Whiston E."/>
            <person name="Hung C.-Y."/>
            <person name="McMahan C."/>
            <person name="White J."/>
            <person name="Sykes S."/>
            <person name="Heiman D."/>
            <person name="Young S."/>
            <person name="Zeng Q."/>
            <person name="Abouelleil A."/>
            <person name="Aftuck L."/>
            <person name="Bessette D."/>
            <person name="Brown A."/>
            <person name="FitzGerald M."/>
            <person name="Lui A."/>
            <person name="Macdonald J.P."/>
            <person name="Priest M."/>
            <person name="Orbach M.J."/>
            <person name="Galgiani J.N."/>
            <person name="Kirkland T.N."/>
            <person name="Cole G.T."/>
            <person name="Birren B.W."/>
            <person name="Henn M.R."/>
            <person name="Taylor J.W."/>
            <person name="Rounsley S.D."/>
        </authorList>
    </citation>
    <scope>NUCLEOTIDE SEQUENCE [LARGE SCALE GENOMIC DNA]</scope>
    <source>
        <strain evidence="13">RMSCC 3703</strain>
    </source>
</reference>
<evidence type="ECO:0000256" key="4">
    <source>
        <dbReference type="ARBA" id="ARBA00022679"/>
    </source>
</evidence>
<keyword evidence="7" id="KW-0943">RNA-mediated gene silencing</keyword>
<evidence type="ECO:0000313" key="13">
    <source>
        <dbReference type="Proteomes" id="UP000054559"/>
    </source>
</evidence>
<dbReference type="Pfam" id="PF05183">
    <property type="entry name" value="RdRP"/>
    <property type="match status" value="1"/>
</dbReference>
<gene>
    <name evidence="12" type="ORF">CISG_02677</name>
</gene>
<dbReference type="PANTHER" id="PTHR23079:SF55">
    <property type="entry name" value="RNA-DIRECTED RNA POLYMERASE"/>
    <property type="match status" value="1"/>
</dbReference>
<evidence type="ECO:0000313" key="12">
    <source>
        <dbReference type="EMBL" id="KMU81659.1"/>
    </source>
</evidence>
<keyword evidence="6" id="KW-0694">RNA-binding</keyword>
<dbReference type="InterPro" id="IPR007855">
    <property type="entry name" value="RDRP"/>
</dbReference>
<evidence type="ECO:0000259" key="11">
    <source>
        <dbReference type="Pfam" id="PF26253"/>
    </source>
</evidence>
<keyword evidence="3 12" id="KW-0696">RNA-directed RNA polymerase</keyword>
<dbReference type="PANTHER" id="PTHR23079">
    <property type="entry name" value="RNA-DEPENDENT RNA POLYMERASE"/>
    <property type="match status" value="1"/>
</dbReference>
<feature type="region of interest" description="Disordered" evidence="9">
    <location>
        <begin position="167"/>
        <end position="217"/>
    </location>
</feature>
<feature type="domain" description="RDRP core" evidence="10">
    <location>
        <begin position="665"/>
        <end position="1242"/>
    </location>
</feature>
<protein>
    <recommendedName>
        <fullName evidence="2">RNA-directed RNA polymerase</fullName>
        <ecNumber evidence="2">2.7.7.48</ecNumber>
    </recommendedName>
</protein>
<keyword evidence="4" id="KW-0808">Transferase</keyword>
<dbReference type="GO" id="GO:0030422">
    <property type="term" value="P:siRNA processing"/>
    <property type="evidence" value="ECO:0007669"/>
    <property type="project" value="TreeGrafter"/>
</dbReference>
<sequence length="1544" mass="175128">MAGLCPSNLHVETPIPSMRFEMEMLTARCENYPAYYDGPILISRSSEGANSRQSSGGLGKNVRAIRRPAFLPQRRRPCQVRVPNGEGVRRRLVKVDEILNGPGLPNIPIDLQAATDRSSWIPTVRKVHSEGKSIFENIPKFNFIDENLERETGTAFSMDQALGPLISRWGRNRGGGSRRKKRQRSRRAKEGGIVRKLAKESPGLAQGRHSRPWPQPHLQQHSCSLIAQPWMTVQGDVDIPCARRMVLSAPAAIAREGARSQKGMEDQQRASRLFASWASWESLTVNISGLPKDISTFTIWRSFKVYGSIEWVEIFEDTKGRQDGRGKIRFRPPPREVFCPDRRHILELDDGQRCLLQVHISPRKPSNQIPSPINLGVMYPMTTEISVGKLDFGTLIDKDMMLSLRTVDSSRMGQIRFIVDLNRREIVVFFNLSFFDPRLSSRSPLIYSYRFRIPFVHLSRVLRTKELGDSSLVIVLDSPPIYHRRLNDVTVTFSDTENTWKESDCWFRQTDIPYSQNEAAQAPLSLRKAQSLINIVQDAPAFGVSADSAAIPAWRWIDPPIRGSKRTSSLQELVEEDYTPLPFSVRYQLEVCLSHGFLNEYTIGKEFVTALVALGETKARELLEHVASEKHVYYDPKKIFDILFVKPAMSRRIPKYCCYMRTARVTPSTVYFGTPSVDITNRVIRHYIEYADRFLRVRFTDEKFEGRIQPSHNNTMDEVFTRVKRTMMNGITLGDRHYEFLAFGNSQFREHGAYFFASLPHLTAANIRAWMGHFSDIKEIARHAARLGQCFSTTRAVTGCPVQIREIEDIQRNGYTFSDGVGRISRFLAQMVMTEFKIKTPCGEPPSVFQFRLGGCKGILTVSPEAQRQQVHIRKSQYKFPAIHNGLEVIRHSHFCMASLNRQLIVVLSSLEVPDEVFLEKLRMMLGNLELAMTSETQAIHLLHKYIDPNQMTLVLAEMIQDGFQSSKEPFVTSLLELWRAWQIKYLKEKAKIIIEEGACLFGCLDETGTLKGFFHDNIPSKDASYEERLACLPEIFVQISRANNDGKYEIIEGPCIIARNPSLHPGDIRVVKAVNAPALHHLRDVIVFPQTGDRDIPSMCSGGDLDGDDYLVIWDQDLLPKDWFKQPMNYAPSVKALRLSRDVTVNDITSFFVTYMKNDRLAQIAHSHLAWADYLEKGVNDSKCIRLAELHSAAVDYNKTGIPAKMTKDLAPRKWPHFMEKKHKPKDAQYISQKILGKLYDIVERVNYRPKLEAPFDDRILNSGIEVNDDLLAVAAELKVLYDADMCRIMAQHEIKTEFEVWSTFVLSHSNMSKDYKFHEEIGQISCALRERFRNLCCEKAGGKNFEHLAPLAVAMYKVTCNEMTQALAKIMARCGEDDDQSPWSEHEEKLPLISFPWLLQPVLGKIVNKHYDPACLEEVGLWSGQASFKKRKDGIDGNSSGTRDVETAGGVQHAGEVLELFQGPNYDPRTGLDATFDRPGASPGETDDLAKVPLGNRSPTIEGQVSLSTLPLPENDEVEDIIEQEGEIKPSAIDELEALLGM</sequence>
<evidence type="ECO:0000256" key="6">
    <source>
        <dbReference type="ARBA" id="ARBA00022884"/>
    </source>
</evidence>
<evidence type="ECO:0000256" key="1">
    <source>
        <dbReference type="ARBA" id="ARBA00005762"/>
    </source>
</evidence>
<evidence type="ECO:0000256" key="3">
    <source>
        <dbReference type="ARBA" id="ARBA00022484"/>
    </source>
</evidence>
<feature type="domain" description="RDRP C-terminal head" evidence="11">
    <location>
        <begin position="1270"/>
        <end position="1410"/>
    </location>
</feature>
<dbReference type="GO" id="GO:0003723">
    <property type="term" value="F:RNA binding"/>
    <property type="evidence" value="ECO:0007669"/>
    <property type="project" value="UniProtKB-KW"/>
</dbReference>
<organism evidence="12 13">
    <name type="scientific">Coccidioides immitis RMSCC 3703</name>
    <dbReference type="NCBI Taxonomy" id="454286"/>
    <lineage>
        <taxon>Eukaryota</taxon>
        <taxon>Fungi</taxon>
        <taxon>Dikarya</taxon>
        <taxon>Ascomycota</taxon>
        <taxon>Pezizomycotina</taxon>
        <taxon>Eurotiomycetes</taxon>
        <taxon>Eurotiomycetidae</taxon>
        <taxon>Onygenales</taxon>
        <taxon>Onygenaceae</taxon>
        <taxon>Coccidioides</taxon>
    </lineage>
</organism>
<evidence type="ECO:0000256" key="8">
    <source>
        <dbReference type="ARBA" id="ARBA00048744"/>
    </source>
</evidence>
<evidence type="ECO:0000256" key="2">
    <source>
        <dbReference type="ARBA" id="ARBA00012494"/>
    </source>
</evidence>
<dbReference type="OrthoDB" id="6513042at2759"/>
<dbReference type="STRING" id="454286.A0A0J8R9D7"/>
<evidence type="ECO:0000259" key="10">
    <source>
        <dbReference type="Pfam" id="PF05183"/>
    </source>
</evidence>
<evidence type="ECO:0000256" key="9">
    <source>
        <dbReference type="SAM" id="MobiDB-lite"/>
    </source>
</evidence>
<evidence type="ECO:0000256" key="7">
    <source>
        <dbReference type="ARBA" id="ARBA00023158"/>
    </source>
</evidence>
<dbReference type="InterPro" id="IPR058752">
    <property type="entry name" value="RDRP_C_head"/>
</dbReference>